<sequence>MKTMKHYAMLLLLVCSINTVFAQKNTKVDEQAIRDARNASNASIAKQDIAGVAKYWMNDYVEISSDGSLISGRQAVISDWEKMYKTDPKISFERQTQQISFNASGNLALEKGILKYPSYHYEGLYTAIWRKVDGVWLTQMENFVSL</sequence>
<evidence type="ECO:0000313" key="4">
    <source>
        <dbReference type="Proteomes" id="UP000598971"/>
    </source>
</evidence>
<keyword evidence="4" id="KW-1185">Reference proteome</keyword>
<dbReference type="InterPro" id="IPR032710">
    <property type="entry name" value="NTF2-like_dom_sf"/>
</dbReference>
<feature type="signal peptide" evidence="1">
    <location>
        <begin position="1"/>
        <end position="22"/>
    </location>
</feature>
<accession>A0A8J8F9U3</accession>
<dbReference type="Proteomes" id="UP000598971">
    <property type="component" value="Unassembled WGS sequence"/>
</dbReference>
<gene>
    <name evidence="3" type="ORF">GD597_00830</name>
</gene>
<dbReference type="RefSeq" id="WP_171605899.1">
    <property type="nucleotide sequence ID" value="NZ_WHPF01000001.1"/>
</dbReference>
<proteinExistence type="predicted"/>
<dbReference type="Pfam" id="PF14534">
    <property type="entry name" value="DUF4440"/>
    <property type="match status" value="1"/>
</dbReference>
<name>A0A8J8F9U3_9BACT</name>
<evidence type="ECO:0000259" key="2">
    <source>
        <dbReference type="Pfam" id="PF14534"/>
    </source>
</evidence>
<keyword evidence="1" id="KW-0732">Signal</keyword>
<protein>
    <submittedName>
        <fullName evidence="3">DUF4440 domain-containing protein</fullName>
    </submittedName>
</protein>
<feature type="chain" id="PRO_5035297773" evidence="1">
    <location>
        <begin position="23"/>
        <end position="146"/>
    </location>
</feature>
<dbReference type="SUPFAM" id="SSF54427">
    <property type="entry name" value="NTF2-like"/>
    <property type="match status" value="1"/>
</dbReference>
<comment type="caution">
    <text evidence="3">The sequence shown here is derived from an EMBL/GenBank/DDBJ whole genome shotgun (WGS) entry which is preliminary data.</text>
</comment>
<organism evidence="3 4">
    <name type="scientific">Limnovirga soli</name>
    <dbReference type="NCBI Taxonomy" id="2656915"/>
    <lineage>
        <taxon>Bacteria</taxon>
        <taxon>Pseudomonadati</taxon>
        <taxon>Bacteroidota</taxon>
        <taxon>Chitinophagia</taxon>
        <taxon>Chitinophagales</taxon>
        <taxon>Chitinophagaceae</taxon>
        <taxon>Limnovirga</taxon>
    </lineage>
</organism>
<evidence type="ECO:0000256" key="1">
    <source>
        <dbReference type="SAM" id="SignalP"/>
    </source>
</evidence>
<dbReference type="AlphaFoldDB" id="A0A8J8F9U3"/>
<dbReference type="InterPro" id="IPR027843">
    <property type="entry name" value="DUF4440"/>
</dbReference>
<dbReference type="Gene3D" id="3.10.450.50">
    <property type="match status" value="1"/>
</dbReference>
<reference evidence="3" key="1">
    <citation type="submission" date="2019-10" db="EMBL/GenBank/DDBJ databases">
        <title>Draft genome sequence of Panacibacter sp. KCS-6.</title>
        <authorList>
            <person name="Yim K.J."/>
        </authorList>
    </citation>
    <scope>NUCLEOTIDE SEQUENCE</scope>
    <source>
        <strain evidence="3">KCS-6</strain>
    </source>
</reference>
<dbReference type="EMBL" id="WHPF01000001">
    <property type="protein sequence ID" value="NNV53981.1"/>
    <property type="molecule type" value="Genomic_DNA"/>
</dbReference>
<evidence type="ECO:0000313" key="3">
    <source>
        <dbReference type="EMBL" id="NNV53981.1"/>
    </source>
</evidence>
<feature type="domain" description="DUF4440" evidence="2">
    <location>
        <begin position="33"/>
        <end position="137"/>
    </location>
</feature>